<dbReference type="InterPro" id="IPR002110">
    <property type="entry name" value="Ankyrin_rpt"/>
</dbReference>
<keyword evidence="1" id="KW-0677">Repeat</keyword>
<proteinExistence type="predicted"/>
<dbReference type="EMBL" id="CADCXV010000728">
    <property type="protein sequence ID" value="CAB0033906.1"/>
    <property type="molecule type" value="Genomic_DNA"/>
</dbReference>
<protein>
    <submittedName>
        <fullName evidence="5">Uncharacterized protein</fullName>
    </submittedName>
</protein>
<name>A0A6H5IBL7_9HYME</name>
<evidence type="ECO:0000256" key="2">
    <source>
        <dbReference type="ARBA" id="ARBA00023043"/>
    </source>
</evidence>
<feature type="compositionally biased region" description="Low complexity" evidence="4">
    <location>
        <begin position="643"/>
        <end position="657"/>
    </location>
</feature>
<evidence type="ECO:0000256" key="3">
    <source>
        <dbReference type="PROSITE-ProRule" id="PRU00023"/>
    </source>
</evidence>
<evidence type="ECO:0000313" key="5">
    <source>
        <dbReference type="EMBL" id="CAB0033906.1"/>
    </source>
</evidence>
<gene>
    <name evidence="5" type="ORF">TBRA_LOCUS5804</name>
</gene>
<feature type="repeat" description="ANK" evidence="3">
    <location>
        <begin position="247"/>
        <end position="279"/>
    </location>
</feature>
<sequence>MSSSQNQPHVTSDIRCKLERLKSLRTKVDLEIKKERVAFLQQICPFINNWDKQLPNLREIFQPEEIEHLLTDALLSKSTETFIDFVTRTGYKDKPVIDQDGEPELRRTTPVHRAAKNSRRRCRIQSFFNLFEIYNRNSLHLLCQRSRDDDLAEIFFETSEEVKKPVLIDARQRSGKTPLHLAVINGHKNLLEFLLRKGANPQLGNDSGKTPLHLICMRPVTNELVDTFFKISKKVNQLMEINARDNRGDTPLHTALRSGEKIVTEFLLRNGADPNLTDDFGFTPLHIICRRVLDDGLMRLFFKVNDDIQQTVQIDAVDRSGRTPLQLAVANFLPGAVGVLLNRGADLSSFVFPTENYFGDLFLFWYDVDTFKLRLASSALSTLERLVQRYELKRSDVLTIMKFFNNYGLFEMAEDQDEELCWYNAPDFKIVAKHIKMNTSLSLYDLIQLRPKEAAKQFTYMDFFKFANSEFKWTYVPYRHQVTCSLHLCEKMSRGFFQRWALDPFMELIHYRLSTEICETILEKLTNQDLSKIANKDSNIGRQRSRNTTLYKHCIGLGDTNHEHELYKLRRMQRDTRTDESSGESNISGRGAVVLELETSTAIYCIYTASLLLLRCTVLEAVFRCGAKCTSCIYIYILDGGRSTSSAFSSSSTSKQARQARRVERARRAATQRMDKQTAAIAAAAATRPRGC</sequence>
<dbReference type="OrthoDB" id="496981at2759"/>
<dbReference type="SMART" id="SM00248">
    <property type="entry name" value="ANK"/>
    <property type="match status" value="6"/>
</dbReference>
<dbReference type="SUPFAM" id="SSF48403">
    <property type="entry name" value="Ankyrin repeat"/>
    <property type="match status" value="1"/>
</dbReference>
<dbReference type="Proteomes" id="UP000479190">
    <property type="component" value="Unassembled WGS sequence"/>
</dbReference>
<dbReference type="PANTHER" id="PTHR24198">
    <property type="entry name" value="ANKYRIN REPEAT AND PROTEIN KINASE DOMAIN-CONTAINING PROTEIN"/>
    <property type="match status" value="1"/>
</dbReference>
<dbReference type="AlphaFoldDB" id="A0A6H5IBL7"/>
<evidence type="ECO:0000313" key="6">
    <source>
        <dbReference type="Proteomes" id="UP000479190"/>
    </source>
</evidence>
<keyword evidence="6" id="KW-1185">Reference proteome</keyword>
<feature type="repeat" description="ANK" evidence="3">
    <location>
        <begin position="320"/>
        <end position="348"/>
    </location>
</feature>
<dbReference type="PANTHER" id="PTHR24198:SF165">
    <property type="entry name" value="ANKYRIN REPEAT-CONTAINING PROTEIN-RELATED"/>
    <property type="match status" value="1"/>
</dbReference>
<keyword evidence="2 3" id="KW-0040">ANK repeat</keyword>
<dbReference type="PROSITE" id="PS50297">
    <property type="entry name" value="ANK_REP_REGION"/>
    <property type="match status" value="3"/>
</dbReference>
<dbReference type="PRINTS" id="PR01415">
    <property type="entry name" value="ANKYRIN"/>
</dbReference>
<dbReference type="PROSITE" id="PS50088">
    <property type="entry name" value="ANK_REPEAT"/>
    <property type="match status" value="3"/>
</dbReference>
<feature type="repeat" description="ANK" evidence="3">
    <location>
        <begin position="174"/>
        <end position="206"/>
    </location>
</feature>
<evidence type="ECO:0000256" key="4">
    <source>
        <dbReference type="SAM" id="MobiDB-lite"/>
    </source>
</evidence>
<organism evidence="5 6">
    <name type="scientific">Trichogramma brassicae</name>
    <dbReference type="NCBI Taxonomy" id="86971"/>
    <lineage>
        <taxon>Eukaryota</taxon>
        <taxon>Metazoa</taxon>
        <taxon>Ecdysozoa</taxon>
        <taxon>Arthropoda</taxon>
        <taxon>Hexapoda</taxon>
        <taxon>Insecta</taxon>
        <taxon>Pterygota</taxon>
        <taxon>Neoptera</taxon>
        <taxon>Endopterygota</taxon>
        <taxon>Hymenoptera</taxon>
        <taxon>Apocrita</taxon>
        <taxon>Proctotrupomorpha</taxon>
        <taxon>Chalcidoidea</taxon>
        <taxon>Trichogrammatidae</taxon>
        <taxon>Trichogramma</taxon>
    </lineage>
</organism>
<feature type="region of interest" description="Disordered" evidence="4">
    <location>
        <begin position="643"/>
        <end position="662"/>
    </location>
</feature>
<dbReference type="Pfam" id="PF12796">
    <property type="entry name" value="Ank_2"/>
    <property type="match status" value="2"/>
</dbReference>
<dbReference type="InterPro" id="IPR036770">
    <property type="entry name" value="Ankyrin_rpt-contain_sf"/>
</dbReference>
<evidence type="ECO:0000256" key="1">
    <source>
        <dbReference type="ARBA" id="ARBA00022737"/>
    </source>
</evidence>
<accession>A0A6H5IBL7</accession>
<reference evidence="5 6" key="1">
    <citation type="submission" date="2020-02" db="EMBL/GenBank/DDBJ databases">
        <authorList>
            <person name="Ferguson B K."/>
        </authorList>
    </citation>
    <scope>NUCLEOTIDE SEQUENCE [LARGE SCALE GENOMIC DNA]</scope>
</reference>
<dbReference type="Gene3D" id="1.25.40.20">
    <property type="entry name" value="Ankyrin repeat-containing domain"/>
    <property type="match status" value="2"/>
</dbReference>